<organism evidence="4 5">
    <name type="scientific">Parapedobacter luteus</name>
    <dbReference type="NCBI Taxonomy" id="623280"/>
    <lineage>
        <taxon>Bacteria</taxon>
        <taxon>Pseudomonadati</taxon>
        <taxon>Bacteroidota</taxon>
        <taxon>Sphingobacteriia</taxon>
        <taxon>Sphingobacteriales</taxon>
        <taxon>Sphingobacteriaceae</taxon>
        <taxon>Parapedobacter</taxon>
    </lineage>
</organism>
<evidence type="ECO:0000313" key="5">
    <source>
        <dbReference type="Proteomes" id="UP000190541"/>
    </source>
</evidence>
<proteinExistence type="predicted"/>
<dbReference type="RefSeq" id="WP_079715098.1">
    <property type="nucleotide sequence ID" value="NZ_FUYS01000001.1"/>
</dbReference>
<evidence type="ECO:0000313" key="4">
    <source>
        <dbReference type="EMBL" id="SKB28524.1"/>
    </source>
</evidence>
<dbReference type="InterPro" id="IPR006860">
    <property type="entry name" value="FecR"/>
</dbReference>
<dbReference type="InterPro" id="IPR032508">
    <property type="entry name" value="FecR_C"/>
</dbReference>
<keyword evidence="1" id="KW-0812">Transmembrane</keyword>
<protein>
    <submittedName>
        <fullName evidence="4">FecR family protein</fullName>
    </submittedName>
</protein>
<dbReference type="Gene3D" id="2.60.120.1440">
    <property type="match status" value="1"/>
</dbReference>
<dbReference type="GO" id="GO:0016989">
    <property type="term" value="F:sigma factor antagonist activity"/>
    <property type="evidence" value="ECO:0007669"/>
    <property type="project" value="TreeGrafter"/>
</dbReference>
<feature type="transmembrane region" description="Helical" evidence="1">
    <location>
        <begin position="81"/>
        <end position="99"/>
    </location>
</feature>
<evidence type="ECO:0000259" key="2">
    <source>
        <dbReference type="Pfam" id="PF04773"/>
    </source>
</evidence>
<dbReference type="EMBL" id="FUYS01000001">
    <property type="protein sequence ID" value="SKB28524.1"/>
    <property type="molecule type" value="Genomic_DNA"/>
</dbReference>
<dbReference type="STRING" id="623280.SAMN05660226_00389"/>
<dbReference type="Proteomes" id="UP000190541">
    <property type="component" value="Unassembled WGS sequence"/>
</dbReference>
<sequence length="347" mass="39330">MNGEEQQDNLSRHPADKRKKLLRTLLDEKQPLGDHLLGEDDWESFQQVDRLPEATGVRIANAVKQGISQQRGKVFQFYLPGWYAVASMLLVVGGLSLFWKIQAHRWAIREQQRLAAMELPVIPAWKTVSNDTATVMHVVLADRSKVSLHKGANIRFKEPFDADRRDIQLRGKARFDVARDTTRPFTVLVGGFATTALGTSFTVDASAVDGRVQVWLHSGKVKLWHTDEHHEEQYLSTPGARGAFDLRHGISKPAVSRPKNNNTRPSITRNGTVLAIHNMALDNVITRLAKEYDAHIDFDRQALGKVSYTGTVDIQQERLEQVLQIICALNHLKLERTDEQHYRIIIQ</sequence>
<dbReference type="OrthoDB" id="934696at2"/>
<evidence type="ECO:0000256" key="1">
    <source>
        <dbReference type="SAM" id="Phobius"/>
    </source>
</evidence>
<name>A0A1T5A0G8_9SPHI</name>
<keyword evidence="5" id="KW-1185">Reference proteome</keyword>
<dbReference type="Pfam" id="PF16344">
    <property type="entry name" value="FecR_C"/>
    <property type="match status" value="1"/>
</dbReference>
<accession>A0A1T5A0G8</accession>
<gene>
    <name evidence="4" type="ORF">SAMN05660226_00389</name>
</gene>
<dbReference type="Gene3D" id="3.55.50.30">
    <property type="match status" value="1"/>
</dbReference>
<dbReference type="PANTHER" id="PTHR30273:SF2">
    <property type="entry name" value="PROTEIN FECR"/>
    <property type="match status" value="1"/>
</dbReference>
<dbReference type="InterPro" id="IPR012373">
    <property type="entry name" value="Ferrdict_sens_TM"/>
</dbReference>
<reference evidence="4 5" key="1">
    <citation type="submission" date="2017-02" db="EMBL/GenBank/DDBJ databases">
        <authorList>
            <person name="Peterson S.W."/>
        </authorList>
    </citation>
    <scope>NUCLEOTIDE SEQUENCE [LARGE SCALE GENOMIC DNA]</scope>
    <source>
        <strain evidence="4 5">DSM 22899</strain>
    </source>
</reference>
<feature type="domain" description="Protein FecR C-terminal" evidence="3">
    <location>
        <begin position="276"/>
        <end position="339"/>
    </location>
</feature>
<dbReference type="PIRSF" id="PIRSF018266">
    <property type="entry name" value="FecR"/>
    <property type="match status" value="1"/>
</dbReference>
<evidence type="ECO:0000259" key="3">
    <source>
        <dbReference type="Pfam" id="PF16344"/>
    </source>
</evidence>
<keyword evidence="1" id="KW-1133">Transmembrane helix</keyword>
<keyword evidence="1" id="KW-0472">Membrane</keyword>
<feature type="domain" description="FecR protein" evidence="2">
    <location>
        <begin position="134"/>
        <end position="222"/>
    </location>
</feature>
<dbReference type="Pfam" id="PF04773">
    <property type="entry name" value="FecR"/>
    <property type="match status" value="1"/>
</dbReference>
<dbReference type="AlphaFoldDB" id="A0A1T5A0G8"/>
<dbReference type="PANTHER" id="PTHR30273">
    <property type="entry name" value="PERIPLASMIC SIGNAL SENSOR AND SIGMA FACTOR ACTIVATOR FECR-RELATED"/>
    <property type="match status" value="1"/>
</dbReference>